<keyword evidence="1" id="KW-0472">Membrane</keyword>
<dbReference type="RefSeq" id="WP_157695345.1">
    <property type="nucleotide sequence ID" value="NZ_LT629710.1"/>
</dbReference>
<reference evidence="2 3" key="1">
    <citation type="submission" date="2016-10" db="EMBL/GenBank/DDBJ databases">
        <authorList>
            <person name="de Groot N.N."/>
        </authorList>
    </citation>
    <scope>NUCLEOTIDE SEQUENCE [LARGE SCALE GENOMIC DNA]</scope>
    <source>
        <strain evidence="3">P4-7,KCTC 19426,CECT 7604</strain>
    </source>
</reference>
<evidence type="ECO:0000313" key="3">
    <source>
        <dbReference type="Proteomes" id="UP000198741"/>
    </source>
</evidence>
<dbReference type="AlphaFoldDB" id="A0A1H0MP91"/>
<dbReference type="OrthoDB" id="9882469at2"/>
<dbReference type="STRING" id="1090615.SAMN04515671_2068"/>
<dbReference type="Proteomes" id="UP000198741">
    <property type="component" value="Chromosome I"/>
</dbReference>
<evidence type="ECO:0000256" key="1">
    <source>
        <dbReference type="SAM" id="Phobius"/>
    </source>
</evidence>
<name>A0A1H0MP91_9ACTN</name>
<evidence type="ECO:0000313" key="2">
    <source>
        <dbReference type="EMBL" id="SDO82273.1"/>
    </source>
</evidence>
<gene>
    <name evidence="2" type="ORF">SAMN04515671_2068</name>
</gene>
<keyword evidence="3" id="KW-1185">Reference proteome</keyword>
<protein>
    <submittedName>
        <fullName evidence="2">Uncharacterized protein</fullName>
    </submittedName>
</protein>
<keyword evidence="1" id="KW-1133">Transmembrane helix</keyword>
<sequence>MTDDEMDAILKDWGAQLRAVPISGPDQRLVEAVTGRGRSRWRAVGATVAVAALVAAVAAVAIAVPILRAGRNGADNPPATGGAPHTATPSTSRIVTFGNLSLDVPKAWKLNDQKCGQPLSNTVLIPASGAPACGIPTRPVTALWLYRDDLLPPSLLAKPDTGLPANVLSDMAAPERPLSSATTVGQVAGIPAKITSGAPTDALHRTLYVLPSIHVAVLISSPDASLIGSLIASARLVDQDQNGCVATLSDPSAVVGGKSPARGGADQQLVPGAPESAVACRYLKGTLAQSASVSAESLTTLIAAMNDAPSGLSVHRPPDGSDCRVAEETVTVQLEYASGPPLSVRVHLNGCGGVYGASNGTLTRQLAEPMVTLLHRTVGFYDVGSAAIAQQSR</sequence>
<proteinExistence type="predicted"/>
<dbReference type="EMBL" id="LT629710">
    <property type="protein sequence ID" value="SDO82273.1"/>
    <property type="molecule type" value="Genomic_DNA"/>
</dbReference>
<organism evidence="2 3">
    <name type="scientific">Nakamurella panacisegetis</name>
    <dbReference type="NCBI Taxonomy" id="1090615"/>
    <lineage>
        <taxon>Bacteria</taxon>
        <taxon>Bacillati</taxon>
        <taxon>Actinomycetota</taxon>
        <taxon>Actinomycetes</taxon>
        <taxon>Nakamurellales</taxon>
        <taxon>Nakamurellaceae</taxon>
        <taxon>Nakamurella</taxon>
    </lineage>
</organism>
<feature type="transmembrane region" description="Helical" evidence="1">
    <location>
        <begin position="43"/>
        <end position="67"/>
    </location>
</feature>
<accession>A0A1H0MP91</accession>
<keyword evidence="1" id="KW-0812">Transmembrane</keyword>